<accession>A0A669R8W1</accession>
<evidence type="ECO:0000256" key="4">
    <source>
        <dbReference type="ARBA" id="ARBA00022741"/>
    </source>
</evidence>
<evidence type="ECO:0000256" key="2">
    <source>
        <dbReference type="ARBA" id="ARBA00022448"/>
    </source>
</evidence>
<keyword evidence="5 8" id="KW-0378">Hydrolase</keyword>
<dbReference type="OMA" id="MDAPYEF"/>
<dbReference type="SUPFAM" id="SSF52540">
    <property type="entry name" value="P-loop containing nucleoside triphosphate hydrolases"/>
    <property type="match status" value="1"/>
</dbReference>
<keyword evidence="7 8" id="KW-0067">ATP-binding</keyword>
<dbReference type="GO" id="GO:0016887">
    <property type="term" value="F:ATP hydrolysis activity"/>
    <property type="evidence" value="ECO:0007669"/>
    <property type="project" value="InterPro"/>
</dbReference>
<feature type="domain" description="ArsA/GET3 Anion-transporting ATPase-like" evidence="10">
    <location>
        <begin position="99"/>
        <end position="385"/>
    </location>
</feature>
<dbReference type="GO" id="GO:0005524">
    <property type="term" value="F:ATP binding"/>
    <property type="evidence" value="ECO:0007669"/>
    <property type="project" value="UniProtKB-UniRule"/>
</dbReference>
<proteinExistence type="inferred from homology"/>
<evidence type="ECO:0000256" key="8">
    <source>
        <dbReference type="HAMAP-Rule" id="MF_03112"/>
    </source>
</evidence>
<gene>
    <name evidence="8" type="primary">ASNA1</name>
</gene>
<evidence type="ECO:0000313" key="12">
    <source>
        <dbReference type="Proteomes" id="UP000472261"/>
    </source>
</evidence>
<name>A0A669R8W1_PHACC</name>
<dbReference type="Gene3D" id="3.40.50.300">
    <property type="entry name" value="P-loop containing nucleotide triphosphate hydrolases"/>
    <property type="match status" value="1"/>
</dbReference>
<dbReference type="GO" id="GO:0071816">
    <property type="term" value="P:tail-anchored membrane protein insertion into ER membrane"/>
    <property type="evidence" value="ECO:0007669"/>
    <property type="project" value="TreeGrafter"/>
</dbReference>
<dbReference type="InterPro" id="IPR027417">
    <property type="entry name" value="P-loop_NTPase"/>
</dbReference>
<evidence type="ECO:0000256" key="7">
    <source>
        <dbReference type="ARBA" id="ARBA00022840"/>
    </source>
</evidence>
<dbReference type="NCBIfam" id="TIGR00345">
    <property type="entry name" value="GET3_arsA_TRC40"/>
    <property type="match status" value="1"/>
</dbReference>
<comment type="function">
    <text evidence="8">ATPase required for the post-translational delivery of tail-anchored (TA) proteins to the endoplasmic reticulum. Recognizes and selectively binds the transmembrane domain of TA proteins in the cytosol. This complex then targets to the endoplasmic reticulum by membrane-bound receptors, where the tail-anchored protein is released for insertion. This process is regulated by ATP binding and hydrolysis. ATP binding drives the homodimer towards the closed dimer state, facilitating recognition of newly synthesized TA membrane proteins. ATP hydrolysis is required for insertion. Subsequently, the homodimer reverts towards the open dimer state, lowering its affinity for the membrane-bound receptor, and returning it to the cytosol to initiate a new round of targeting.</text>
</comment>
<dbReference type="GO" id="GO:0043529">
    <property type="term" value="C:GET complex"/>
    <property type="evidence" value="ECO:0007669"/>
    <property type="project" value="TreeGrafter"/>
</dbReference>
<comment type="subcellular location">
    <subcellularLocation>
        <location evidence="8">Cytoplasm</location>
    </subcellularLocation>
    <subcellularLocation>
        <location evidence="8">Endoplasmic reticulum</location>
    </subcellularLocation>
</comment>
<keyword evidence="6 8" id="KW-0256">Endoplasmic reticulum</keyword>
<feature type="binding site" evidence="8">
    <location>
        <position position="353"/>
    </location>
    <ligand>
        <name>Zn(2+)</name>
        <dbReference type="ChEBI" id="CHEBI:29105"/>
        <note>ligand shared between dimeric partners</note>
    </ligand>
</feature>
<evidence type="ECO:0000313" key="11">
    <source>
        <dbReference type="Ensembl" id="ENSPCLP00000025271.1"/>
    </source>
</evidence>
<keyword evidence="8" id="KW-0479">Metal-binding</keyword>
<evidence type="ECO:0000256" key="3">
    <source>
        <dbReference type="ARBA" id="ARBA00022490"/>
    </source>
</evidence>
<keyword evidence="2 8" id="KW-0813">Transport</keyword>
<dbReference type="Proteomes" id="UP000472261">
    <property type="component" value="Unplaced"/>
</dbReference>
<evidence type="ECO:0000256" key="1">
    <source>
        <dbReference type="ARBA" id="ARBA00011040"/>
    </source>
</evidence>
<dbReference type="CDD" id="cd02035">
    <property type="entry name" value="ArsA"/>
    <property type="match status" value="1"/>
</dbReference>
<dbReference type="AlphaFoldDB" id="A0A669R8W1"/>
<organism evidence="11 12">
    <name type="scientific">Phasianus colchicus</name>
    <name type="common">Common pheasant</name>
    <dbReference type="NCBI Taxonomy" id="9054"/>
    <lineage>
        <taxon>Eukaryota</taxon>
        <taxon>Metazoa</taxon>
        <taxon>Chordata</taxon>
        <taxon>Craniata</taxon>
        <taxon>Vertebrata</taxon>
        <taxon>Euteleostomi</taxon>
        <taxon>Archelosauria</taxon>
        <taxon>Archosauria</taxon>
        <taxon>Dinosauria</taxon>
        <taxon>Saurischia</taxon>
        <taxon>Theropoda</taxon>
        <taxon>Coelurosauria</taxon>
        <taxon>Aves</taxon>
        <taxon>Neognathae</taxon>
        <taxon>Galloanserae</taxon>
        <taxon>Galliformes</taxon>
        <taxon>Phasianidae</taxon>
        <taxon>Phasianinae</taxon>
        <taxon>Phasianus</taxon>
    </lineage>
</organism>
<evidence type="ECO:0000256" key="9">
    <source>
        <dbReference type="SAM" id="MobiDB-lite"/>
    </source>
</evidence>
<feature type="binding site" evidence="8">
    <location>
        <position position="350"/>
    </location>
    <ligand>
        <name>Zn(2+)</name>
        <dbReference type="ChEBI" id="CHEBI:29105"/>
        <note>ligand shared between dimeric partners</note>
    </ligand>
</feature>
<evidence type="ECO:0000256" key="6">
    <source>
        <dbReference type="ARBA" id="ARBA00022824"/>
    </source>
</evidence>
<dbReference type="GO" id="GO:0046872">
    <property type="term" value="F:metal ion binding"/>
    <property type="evidence" value="ECO:0007669"/>
    <property type="project" value="UniProtKB-KW"/>
</dbReference>
<dbReference type="PANTHER" id="PTHR10803">
    <property type="entry name" value="ARSENICAL PUMP-DRIVING ATPASE ARSENITE-TRANSLOCATING ATPASE"/>
    <property type="match status" value="1"/>
</dbReference>
<sequence>MTSAPCAGADGMALPGNPRHYPASPRIDGPTAQSECGGVEGWRSGSQSAQRECWRRRRGKMAAAAAGGWGPEAEEFEDAPDVEPLEPTLANIIEQRSLKWIFVGGKGGVGKTTCSCSLAVQLSKVRESVLIISTDPAHNISDAFDQKFSKVPTKVKGYDNLFAMEIDPSLGVAELPDEFFEEDNMLSMGKKMMQEAMSAFPGIDEAMSYAEVMRLVKGMNFSVVVFDTAPTGHTLRLLNFPTIVERGLGRLMQIKNQISPFISQMCNMLGLGDMNADQLASKLEETLPVIRSVSEQFKDPEQTTFICVCIAEFLSLYETERLIQELAKCRIDTHNIVVNQLVFPDPQRPCKMCEARHKIQAKYLDQMEDLYEDFHIVKLPLLPHEDDDGDVHSTGGHCTLWGLLAAAAAVAWEHL</sequence>
<reference evidence="11" key="2">
    <citation type="submission" date="2025-09" db="UniProtKB">
        <authorList>
            <consortium name="Ensembl"/>
        </authorList>
    </citation>
    <scope>IDENTIFICATION</scope>
</reference>
<feature type="binding site" evidence="8">
    <location>
        <begin position="106"/>
        <end position="113"/>
    </location>
    <ligand>
        <name>ATP</name>
        <dbReference type="ChEBI" id="CHEBI:30616"/>
    </ligand>
</feature>
<evidence type="ECO:0000256" key="5">
    <source>
        <dbReference type="ARBA" id="ARBA00022801"/>
    </source>
</evidence>
<feature type="region of interest" description="Disordered" evidence="9">
    <location>
        <begin position="1"/>
        <end position="49"/>
    </location>
</feature>
<feature type="binding site" evidence="8">
    <location>
        <position position="339"/>
    </location>
    <ligand>
        <name>ATP</name>
        <dbReference type="ChEBI" id="CHEBI:30616"/>
    </ligand>
</feature>
<dbReference type="HAMAP" id="MF_03112">
    <property type="entry name" value="Asna1_Get3"/>
    <property type="match status" value="1"/>
</dbReference>
<dbReference type="PANTHER" id="PTHR10803:SF3">
    <property type="entry name" value="ATPASE GET3"/>
    <property type="match status" value="1"/>
</dbReference>
<comment type="similarity">
    <text evidence="1 8">Belongs to the arsA ATPase family.</text>
</comment>
<feature type="binding site" evidence="8">
    <location>
        <position position="312"/>
    </location>
    <ligand>
        <name>ATP</name>
        <dbReference type="ChEBI" id="CHEBI:30616"/>
    </ligand>
</feature>
<reference evidence="11" key="1">
    <citation type="submission" date="2025-08" db="UniProtKB">
        <authorList>
            <consortium name="Ensembl"/>
        </authorList>
    </citation>
    <scope>IDENTIFICATION</scope>
</reference>
<feature type="active site" evidence="8">
    <location>
        <position position="135"/>
    </location>
</feature>
<dbReference type="InterPro" id="IPR027542">
    <property type="entry name" value="ATPase_ArsA/GET3_euk"/>
</dbReference>
<keyword evidence="12" id="KW-1185">Reference proteome</keyword>
<dbReference type="InterPro" id="IPR016300">
    <property type="entry name" value="ATPase_ArsA/GET3"/>
</dbReference>
<keyword evidence="3 8" id="KW-0963">Cytoplasm</keyword>
<evidence type="ECO:0000259" key="10">
    <source>
        <dbReference type="Pfam" id="PF02374"/>
    </source>
</evidence>
<comment type="subunit">
    <text evidence="8">Homodimer.</text>
</comment>
<dbReference type="FunFam" id="3.40.50.300:FF:000235">
    <property type="entry name" value="ATPase ASNA1"/>
    <property type="match status" value="1"/>
</dbReference>
<keyword evidence="8" id="KW-0862">Zinc</keyword>
<dbReference type="Ensembl" id="ENSPCLT00000034996.1">
    <property type="protein sequence ID" value="ENSPCLP00000025271.1"/>
    <property type="gene ID" value="ENSPCLG00000022209.1"/>
</dbReference>
<keyword evidence="4 8" id="KW-0547">Nucleotide-binding</keyword>
<dbReference type="InterPro" id="IPR025723">
    <property type="entry name" value="ArsA/GET3_ATPase-like"/>
</dbReference>
<dbReference type="Pfam" id="PF02374">
    <property type="entry name" value="ArsA_ATPase"/>
    <property type="match status" value="1"/>
</dbReference>
<protein>
    <recommendedName>
        <fullName evidence="10">ArsA/GET3 Anion-transporting ATPase-like domain-containing protein</fullName>
    </recommendedName>
</protein>